<dbReference type="InterPro" id="IPR002645">
    <property type="entry name" value="STAS_dom"/>
</dbReference>
<dbReference type="Proteomes" id="UP001500454">
    <property type="component" value="Unassembled WGS sequence"/>
</dbReference>
<reference evidence="3" key="1">
    <citation type="journal article" date="2019" name="Int. J. Syst. Evol. Microbiol.">
        <title>The Global Catalogue of Microorganisms (GCM) 10K type strain sequencing project: providing services to taxonomists for standard genome sequencing and annotation.</title>
        <authorList>
            <consortium name="The Broad Institute Genomics Platform"/>
            <consortium name="The Broad Institute Genome Sequencing Center for Infectious Disease"/>
            <person name="Wu L."/>
            <person name="Ma J."/>
        </authorList>
    </citation>
    <scope>NUCLEOTIDE SEQUENCE [LARGE SCALE GENOMIC DNA]</scope>
    <source>
        <strain evidence="3">JCM 17924</strain>
    </source>
</reference>
<dbReference type="Gene3D" id="3.30.750.24">
    <property type="entry name" value="STAS domain"/>
    <property type="match status" value="1"/>
</dbReference>
<dbReference type="EMBL" id="BAABHA010000002">
    <property type="protein sequence ID" value="GAA4376909.1"/>
    <property type="molecule type" value="Genomic_DNA"/>
</dbReference>
<organism evidence="2 3">
    <name type="scientific">Hymenobacter koreensis</name>
    <dbReference type="NCBI Taxonomy" id="1084523"/>
    <lineage>
        <taxon>Bacteria</taxon>
        <taxon>Pseudomonadati</taxon>
        <taxon>Bacteroidota</taxon>
        <taxon>Cytophagia</taxon>
        <taxon>Cytophagales</taxon>
        <taxon>Hymenobacteraceae</taxon>
        <taxon>Hymenobacter</taxon>
    </lineage>
</organism>
<gene>
    <name evidence="2" type="ORF">GCM10023186_11230</name>
</gene>
<protein>
    <recommendedName>
        <fullName evidence="1">STAS domain-containing protein</fullName>
    </recommendedName>
</protein>
<accession>A0ABP8IW91</accession>
<dbReference type="InterPro" id="IPR036513">
    <property type="entry name" value="STAS_dom_sf"/>
</dbReference>
<name>A0ABP8IW91_9BACT</name>
<evidence type="ECO:0000259" key="1">
    <source>
        <dbReference type="Pfam" id="PF01740"/>
    </source>
</evidence>
<evidence type="ECO:0000313" key="2">
    <source>
        <dbReference type="EMBL" id="GAA4376909.1"/>
    </source>
</evidence>
<dbReference type="RefSeq" id="WP_345222152.1">
    <property type="nucleotide sequence ID" value="NZ_BAABHA010000002.1"/>
</dbReference>
<keyword evidence="3" id="KW-1185">Reference proteome</keyword>
<proteinExistence type="predicted"/>
<evidence type="ECO:0000313" key="3">
    <source>
        <dbReference type="Proteomes" id="UP001500454"/>
    </source>
</evidence>
<feature type="domain" description="STAS" evidence="1">
    <location>
        <begin position="38"/>
        <end position="98"/>
    </location>
</feature>
<sequence length="116" mass="13171">MLSYFTPPPSSARLIPVNFNAIEPVELARSLAQDPDIQRKPLYVLIDCQHLTCLRTRGVCHFFSQLLLMRRAGVEVVLDNVNGLLARMLRLCRLDTLFTYVHPAQLLPRKPTRSAA</sequence>
<dbReference type="Pfam" id="PF01740">
    <property type="entry name" value="STAS"/>
    <property type="match status" value="1"/>
</dbReference>
<comment type="caution">
    <text evidence="2">The sequence shown here is derived from an EMBL/GenBank/DDBJ whole genome shotgun (WGS) entry which is preliminary data.</text>
</comment>
<dbReference type="SUPFAM" id="SSF52091">
    <property type="entry name" value="SpoIIaa-like"/>
    <property type="match status" value="1"/>
</dbReference>